<evidence type="ECO:0000256" key="1">
    <source>
        <dbReference type="ARBA" id="ARBA00022516"/>
    </source>
</evidence>
<dbReference type="InterPro" id="IPR011004">
    <property type="entry name" value="Trimer_LpxA-like_sf"/>
</dbReference>
<dbReference type="PANTHER" id="PTHR43378:SF2">
    <property type="entry name" value="UDP-3-O-ACYLGLUCOSAMINE N-ACYLTRANSFERASE 1, MITOCHONDRIAL-RELATED"/>
    <property type="match status" value="1"/>
</dbReference>
<dbReference type="Pfam" id="PF00132">
    <property type="entry name" value="Hexapep"/>
    <property type="match status" value="2"/>
</dbReference>
<keyword evidence="1" id="KW-0444">Lipid biosynthesis</keyword>
<dbReference type="GO" id="GO:0009245">
    <property type="term" value="P:lipid A biosynthetic process"/>
    <property type="evidence" value="ECO:0007669"/>
    <property type="project" value="UniProtKB-KW"/>
</dbReference>
<organism evidence="8">
    <name type="scientific">mine drainage metagenome</name>
    <dbReference type="NCBI Taxonomy" id="410659"/>
    <lineage>
        <taxon>unclassified sequences</taxon>
        <taxon>metagenomes</taxon>
        <taxon>ecological metagenomes</taxon>
    </lineage>
</organism>
<name>E6PS34_9ZZZZ</name>
<dbReference type="GO" id="GO:0016410">
    <property type="term" value="F:N-acyltransferase activity"/>
    <property type="evidence" value="ECO:0007669"/>
    <property type="project" value="InterPro"/>
</dbReference>
<feature type="domain" description="UDP-3-O-[3-hydroxymyristoyl] glucosamine N-acyltransferase non-repeat region" evidence="7">
    <location>
        <begin position="32"/>
        <end position="99"/>
    </location>
</feature>
<dbReference type="NCBIfam" id="TIGR01853">
    <property type="entry name" value="lipid_A_lpxD"/>
    <property type="match status" value="1"/>
</dbReference>
<comment type="caution">
    <text evidence="8">The sequence shown here is derived from an EMBL/GenBank/DDBJ whole genome shotgun (WGS) entry which is preliminary data.</text>
</comment>
<evidence type="ECO:0000256" key="4">
    <source>
        <dbReference type="ARBA" id="ARBA00022737"/>
    </source>
</evidence>
<dbReference type="Gene3D" id="2.160.10.10">
    <property type="entry name" value="Hexapeptide repeat proteins"/>
    <property type="match status" value="1"/>
</dbReference>
<evidence type="ECO:0000256" key="2">
    <source>
        <dbReference type="ARBA" id="ARBA00022556"/>
    </source>
</evidence>
<dbReference type="InterPro" id="IPR007691">
    <property type="entry name" value="LpxD"/>
</dbReference>
<protein>
    <submittedName>
        <fullName evidence="8">Putative UDP-3-O-(3-hydroxymyristoyl) glucosamine N-acyltransferase (Protein firA) (Rifampicin resistance protein) (LpxD)</fullName>
        <ecNumber evidence="8">2.3.1.-</ecNumber>
    </submittedName>
</protein>
<proteinExistence type="inferred from homology"/>
<dbReference type="CDD" id="cd03352">
    <property type="entry name" value="LbH_LpxD"/>
    <property type="match status" value="1"/>
</dbReference>
<dbReference type="SUPFAM" id="SSF51161">
    <property type="entry name" value="Trimeric LpxA-like enzymes"/>
    <property type="match status" value="1"/>
</dbReference>
<keyword evidence="4" id="KW-0677">Repeat</keyword>
<dbReference type="PANTHER" id="PTHR43378">
    <property type="entry name" value="UDP-3-O-ACYLGLUCOSAMINE N-ACYLTRANSFERASE"/>
    <property type="match status" value="1"/>
</dbReference>
<dbReference type="EC" id="2.3.1.-" evidence="8"/>
<dbReference type="InterPro" id="IPR020573">
    <property type="entry name" value="UDP_GlcNAc_AcTrfase_non-rep"/>
</dbReference>
<keyword evidence="2" id="KW-0441">Lipid A biosynthesis</keyword>
<dbReference type="GO" id="GO:0016020">
    <property type="term" value="C:membrane"/>
    <property type="evidence" value="ECO:0007669"/>
    <property type="project" value="GOC"/>
</dbReference>
<keyword evidence="5" id="KW-0443">Lipid metabolism</keyword>
<keyword evidence="3 8" id="KW-0808">Transferase</keyword>
<dbReference type="EMBL" id="CABM01000047">
    <property type="protein sequence ID" value="CBH97740.1"/>
    <property type="molecule type" value="Genomic_DNA"/>
</dbReference>
<gene>
    <name evidence="8" type="ORF">CARN2_3215</name>
</gene>
<dbReference type="NCBIfam" id="NF002060">
    <property type="entry name" value="PRK00892.1"/>
    <property type="match status" value="1"/>
</dbReference>
<evidence type="ECO:0000259" key="7">
    <source>
        <dbReference type="Pfam" id="PF04613"/>
    </source>
</evidence>
<evidence type="ECO:0000313" key="8">
    <source>
        <dbReference type="EMBL" id="CBH97740.1"/>
    </source>
</evidence>
<evidence type="ECO:0000256" key="3">
    <source>
        <dbReference type="ARBA" id="ARBA00022679"/>
    </source>
</evidence>
<dbReference type="InterPro" id="IPR018357">
    <property type="entry name" value="Hexapep_transf_CS"/>
</dbReference>
<accession>E6PS34</accession>
<dbReference type="Pfam" id="PF04613">
    <property type="entry name" value="LpxD"/>
    <property type="match status" value="1"/>
</dbReference>
<dbReference type="Gene3D" id="3.40.1390.10">
    <property type="entry name" value="MurE/MurF, N-terminal domain"/>
    <property type="match status" value="1"/>
</dbReference>
<evidence type="ECO:0000256" key="6">
    <source>
        <dbReference type="ARBA" id="ARBA00023315"/>
    </source>
</evidence>
<dbReference type="InterPro" id="IPR001451">
    <property type="entry name" value="Hexapep"/>
</dbReference>
<sequence>MSEQPLGAAKGLRVGEIVAALGGTLRGDGQHQVLRIASIERAGATDIAYLSHSSKREWLSTTQAGCMVMPPDLEAEAQRFQAAILTPDPYLYYARLAQWFAELQAEPEVAGVHASAVVEAGADLAPTAVVGPCAVIERGAVIHDAAHIGAGCFVGRNAIIGQGTRLHPRAVVLAGCTLGARCIVHSGAVIGADGFGYARDANGVGVKIPQTGSVRIGNDVEIGANTTIDRGALDDTRIGDGVKIDNLVQIAHNVQIGPHTALAGCVGVSGSARIGAHCFIGGGVGIAGHLEIADHVVIGGMSLVSRSVRQPGHYTGAFPLDTHQNWSENAATLRHLSQLRSRVRQLENKLETQALPDSTKP</sequence>
<dbReference type="AlphaFoldDB" id="E6PS34"/>
<evidence type="ECO:0000256" key="5">
    <source>
        <dbReference type="ARBA" id="ARBA00023098"/>
    </source>
</evidence>
<reference evidence="8" key="1">
    <citation type="submission" date="2009-10" db="EMBL/GenBank/DDBJ databases">
        <title>Diversity of trophic interactions inside an arsenic-rich microbial ecosystem.</title>
        <authorList>
            <person name="Bertin P.N."/>
            <person name="Heinrich-Salmeron A."/>
            <person name="Pelletier E."/>
            <person name="Goulhen-Chollet F."/>
            <person name="Arsene-Ploetze F."/>
            <person name="Gallien S."/>
            <person name="Calteau A."/>
            <person name="Vallenet D."/>
            <person name="Casiot C."/>
            <person name="Chane-Woon-Ming B."/>
            <person name="Giloteaux L."/>
            <person name="Barakat M."/>
            <person name="Bonnefoy V."/>
            <person name="Bruneel O."/>
            <person name="Chandler M."/>
            <person name="Cleiss J."/>
            <person name="Duran R."/>
            <person name="Elbaz-Poulichet F."/>
            <person name="Fonknechten N."/>
            <person name="Lauga B."/>
            <person name="Mornico D."/>
            <person name="Ortet P."/>
            <person name="Schaeffer C."/>
            <person name="Siguier P."/>
            <person name="Alexander Thil Smith A."/>
            <person name="Van Dorsselaer A."/>
            <person name="Weissenbach J."/>
            <person name="Medigue C."/>
            <person name="Le Paslier D."/>
        </authorList>
    </citation>
    <scope>NUCLEOTIDE SEQUENCE</scope>
</reference>
<keyword evidence="6 8" id="KW-0012">Acyltransferase</keyword>
<dbReference type="HAMAP" id="MF_00523">
    <property type="entry name" value="LpxD"/>
    <property type="match status" value="1"/>
</dbReference>
<dbReference type="PROSITE" id="PS00101">
    <property type="entry name" value="HEXAPEP_TRANSFERASES"/>
    <property type="match status" value="1"/>
</dbReference>